<dbReference type="Proteomes" id="UP000295763">
    <property type="component" value="Unassembled WGS sequence"/>
</dbReference>
<comment type="caution">
    <text evidence="1">The sequence shown here is derived from an EMBL/GenBank/DDBJ whole genome shotgun (WGS) entry which is preliminary data.</text>
</comment>
<proteinExistence type="predicted"/>
<organism evidence="1 2">
    <name type="scientific">Cricetibacter osteomyelitidis</name>
    <dbReference type="NCBI Taxonomy" id="1521931"/>
    <lineage>
        <taxon>Bacteria</taxon>
        <taxon>Pseudomonadati</taxon>
        <taxon>Pseudomonadota</taxon>
        <taxon>Gammaproteobacteria</taxon>
        <taxon>Pasteurellales</taxon>
        <taxon>Pasteurellaceae</taxon>
        <taxon>Cricetibacter</taxon>
    </lineage>
</organism>
<reference evidence="1 2" key="1">
    <citation type="submission" date="2019-03" db="EMBL/GenBank/DDBJ databases">
        <title>Genomic Encyclopedia of Type Strains, Phase IV (KMG-IV): sequencing the most valuable type-strain genomes for metagenomic binning, comparative biology and taxonomic classification.</title>
        <authorList>
            <person name="Goeker M."/>
        </authorList>
    </citation>
    <scope>NUCLEOTIDE SEQUENCE [LARGE SCALE GENOMIC DNA]</scope>
    <source>
        <strain evidence="1 2">DSM 28404</strain>
    </source>
</reference>
<accession>A0A4R2STN3</accession>
<name>A0A4R2STN3_9PAST</name>
<dbReference type="EMBL" id="SLYB01000028">
    <property type="protein sequence ID" value="TCP92081.1"/>
    <property type="molecule type" value="Genomic_DNA"/>
</dbReference>
<keyword evidence="2" id="KW-1185">Reference proteome</keyword>
<dbReference type="RefSeq" id="WP_131978652.1">
    <property type="nucleotide sequence ID" value="NZ_SLYB01000028.1"/>
</dbReference>
<sequence length="99" mass="10799">MNKQVLCNDSYDSSYFYIPYGVNSLSDKIVESFAGPHDLIGGQAWKFYDKDGNTAEKSPLTQFRADVTTAVAIPVTAPLALSDIMTSDMVEILMKLGGN</sequence>
<dbReference type="OrthoDB" id="5690865at2"/>
<gene>
    <name evidence="1" type="ORF">EDC44_12834</name>
</gene>
<dbReference type="AlphaFoldDB" id="A0A4R2STN3"/>
<evidence type="ECO:0000313" key="1">
    <source>
        <dbReference type="EMBL" id="TCP92081.1"/>
    </source>
</evidence>
<protein>
    <submittedName>
        <fullName evidence="1">Uncharacterized protein</fullName>
    </submittedName>
</protein>
<evidence type="ECO:0000313" key="2">
    <source>
        <dbReference type="Proteomes" id="UP000295763"/>
    </source>
</evidence>